<dbReference type="EMBL" id="JASHIF010000012">
    <property type="protein sequence ID" value="MDI9860745.1"/>
    <property type="molecule type" value="Genomic_DNA"/>
</dbReference>
<feature type="domain" description="Secretion system C-terminal sorting" evidence="1">
    <location>
        <begin position="1726"/>
        <end position="1801"/>
    </location>
</feature>
<organism evidence="2 3">
    <name type="scientific">Flectobacillus roseus</name>
    <dbReference type="NCBI Taxonomy" id="502259"/>
    <lineage>
        <taxon>Bacteria</taxon>
        <taxon>Pseudomonadati</taxon>
        <taxon>Bacteroidota</taxon>
        <taxon>Cytophagia</taxon>
        <taxon>Cytophagales</taxon>
        <taxon>Flectobacillaceae</taxon>
        <taxon>Flectobacillus</taxon>
    </lineage>
</organism>
<sequence length="1803" mass="199325">MKHLYLIILLLFNYQLVYAQKASSNSPVCIGSTVSLTASGGSSYSWTGPNGFSSNLQNPSIPNATALASGRYTVIIDQKSFTQDIVVGQRPQYPRYMFQEITGAKLSLISVPGLESDYITYAWTGPNGFSSNDKIPVFKGFNEKVQGLYKVKITDDYGCIQKDSIIVKLTNVDCPYSLTALLQSSQTGTNKEIYIASSSSRDYTFCKNTFDKLTIDTTYWGSDVKVTWLKNQQQISVGTPTIGIDTDGTYSAIVTKGACRYVSSPINIKLTANTPVLITTSVKSNIICDKNGSLTLNGSTYGQTVDQKYVNWQWLRNDKPIDNTSGSSITVSDEGTYKLVVRDAFCSGISEGFVVKKTNKIDANLSVRTSVLNKYDTREFLVCNDWSDYTYLWVEGAGAKQLFLEGKLIGSYSEWETLVSTDDKFGTFVLKVQNGACEAYDTLTITKGSKATAVPIRNSIMNFDICKNPNEATSYLSMKEYIGGDWSSIWYKDGQEFKTGYGTSMREPGVYQFIAKNSKTGCVAQSQLLTISPAKTPFVYKTFEKKNIKICTGNEYTLSSPECQSTYITQTWKKDGKTISPDTDNPCNLTVSEGGKYWVEWQLQDCTNYSDTVTVEITPALAQPILSMSCNGTSFQLSAGSSTANTFFWYSKGVYLGATNSPNLPIDQGANNNYQVVAYTQGSCPSISSFLNVNNKLAVEKSMITACSGTPFTFSAQTNLKNIQWSGPNNFTSSNAQLQISNPSLANSGVYTVRAWDTNIACALTADVSVYVSVVPTMTYFSTLEACEGFTFKFPNPLSLPDNKNVSFPAETYELYGPNINQKGTLNTFDVTIPVYNKNYEGTYTLVGYSPYSSCPVKVTTQLKTVSTCKDLRIDQQTLNSLKPPCPNGTFDLPITLVGDFPSNQQIVAKMEQNGTVITVGKGTTSPIKITIPQWFDVANVWVETVDGSIISSKRTFAINSVDKNNVPKLLPSSESELISKTNFSGCDSLVLKIDNVSALALDKSNTQWFYNQALTTTKDVSYTVKQNKGGQYAVQVAFASGCSLKSEEVNVSFQYIYPPINVYTYNNDNYLYCGRESMTIRASSYNNASYSWSRNDTLIASTKSPTLEINKEGVYKVSMSLGACRSNSETLQINTRKDKLIPVSIYLGDMAVAQPLACNSTNYVLYSSIIEPKSIVFSWLKNDVKIPNVNTENLPVTESGRYRLQVSSGDCFGLSNEVMINNPLVPPTIEFSITTLADELNQYNSIQPDTISICSGSGINLSFSMYNNLTSAQEKNLVSGTQIWYKDNQVIYIHKYENNTNTTSSFSTNTFSTYSYDWGQAGLQEVGTYKVVVSTKFKDGSSCDFSSKNLTLVWAKDTVGLRFVHSGLSAALYPNVRELRTCSNEIRPFEEYIKSTTGRVNVAKYTIQKNNVTVKTTTSLDTLNKFTISEKATYRLIVNYVTGCVAKTQSINYYPNSIKVELRSDFPFYITNDSLKICNTIDDSIESSIYSANSDQFSKNYQYVWYKDNSPIKNTDAHVKQVSEGIYQLKVSSGNCTGESKKIVVYKPKLSLPVTPADSVYFCEGKTVELKLPEAKGLRYRWQLNQQEIENATTASLTVNKSGVYRSLVYDEKCWDMSPSVKIGQLPNIPATASISGDQSIDYGKEAKLKVDLGSHAPWTFKLSDGREFTAQKTPFEITVNPLSTTSYTLSEVKNICGTGTVSGTAKVTVLVLGIEEESGILVEVFPVPTSDYLTWKVRTDKPASYDLRLSDTQGRVLEVQHNTTRSQAHEGQLNISTLPTGVYFLQLTVGDKTFIRKVIKE</sequence>
<dbReference type="InterPro" id="IPR036179">
    <property type="entry name" value="Ig-like_dom_sf"/>
</dbReference>
<name>A0ABT6YB16_9BACT</name>
<evidence type="ECO:0000313" key="2">
    <source>
        <dbReference type="EMBL" id="MDI9860745.1"/>
    </source>
</evidence>
<dbReference type="Pfam" id="PF18962">
    <property type="entry name" value="Por_Secre_tail"/>
    <property type="match status" value="1"/>
</dbReference>
<comment type="caution">
    <text evidence="2">The sequence shown here is derived from an EMBL/GenBank/DDBJ whole genome shotgun (WGS) entry which is preliminary data.</text>
</comment>
<dbReference type="InterPro" id="IPR026444">
    <property type="entry name" value="Secre_tail"/>
</dbReference>
<reference evidence="2 3" key="1">
    <citation type="submission" date="2023-05" db="EMBL/GenBank/DDBJ databases">
        <title>Novel species of genus Flectobacillus isolated from stream in China.</title>
        <authorList>
            <person name="Lu H."/>
        </authorList>
    </citation>
    <scope>NUCLEOTIDE SEQUENCE [LARGE SCALE GENOMIC DNA]</scope>
    <source>
        <strain evidence="2 3">KCTC 42575</strain>
    </source>
</reference>
<dbReference type="RefSeq" id="WP_283345361.1">
    <property type="nucleotide sequence ID" value="NZ_JASHIF010000012.1"/>
</dbReference>
<dbReference type="NCBIfam" id="TIGR04183">
    <property type="entry name" value="Por_Secre_tail"/>
    <property type="match status" value="1"/>
</dbReference>
<proteinExistence type="predicted"/>
<protein>
    <submittedName>
        <fullName evidence="2">T9SS type A sorting domain-containing protein</fullName>
    </submittedName>
</protein>
<dbReference type="InterPro" id="IPR013783">
    <property type="entry name" value="Ig-like_fold"/>
</dbReference>
<dbReference type="Proteomes" id="UP001236507">
    <property type="component" value="Unassembled WGS sequence"/>
</dbReference>
<dbReference type="Gene3D" id="2.60.40.10">
    <property type="entry name" value="Immunoglobulins"/>
    <property type="match status" value="3"/>
</dbReference>
<keyword evidence="3" id="KW-1185">Reference proteome</keyword>
<dbReference type="SUPFAM" id="SSF48726">
    <property type="entry name" value="Immunoglobulin"/>
    <property type="match status" value="1"/>
</dbReference>
<accession>A0ABT6YB16</accession>
<evidence type="ECO:0000259" key="1">
    <source>
        <dbReference type="Pfam" id="PF18962"/>
    </source>
</evidence>
<evidence type="ECO:0000313" key="3">
    <source>
        <dbReference type="Proteomes" id="UP001236507"/>
    </source>
</evidence>
<gene>
    <name evidence="2" type="ORF">QM524_16130</name>
</gene>